<dbReference type="AlphaFoldDB" id="A0A099LPH8"/>
<protein>
    <submittedName>
        <fullName evidence="1">Uncharacterized protein</fullName>
    </submittedName>
</protein>
<organism evidence="1 2">
    <name type="scientific">Vibrio navarrensis</name>
    <dbReference type="NCBI Taxonomy" id="29495"/>
    <lineage>
        <taxon>Bacteria</taxon>
        <taxon>Pseudomonadati</taxon>
        <taxon>Pseudomonadota</taxon>
        <taxon>Gammaproteobacteria</taxon>
        <taxon>Vibrionales</taxon>
        <taxon>Vibrionaceae</taxon>
        <taxon>Vibrio</taxon>
    </lineage>
</organism>
<comment type="caution">
    <text evidence="1">The sequence shown here is derived from an EMBL/GenBank/DDBJ whole genome shotgun (WGS) entry which is preliminary data.</text>
</comment>
<gene>
    <name evidence="1" type="ORF">EA26_01920</name>
</gene>
<name>A0A099LPH8_9VIBR</name>
<dbReference type="EMBL" id="JMCG01000001">
    <property type="protein sequence ID" value="KGK10133.1"/>
    <property type="molecule type" value="Genomic_DNA"/>
</dbReference>
<accession>A0A099LPH8</accession>
<evidence type="ECO:0000313" key="1">
    <source>
        <dbReference type="EMBL" id="KGK10133.1"/>
    </source>
</evidence>
<evidence type="ECO:0000313" key="2">
    <source>
        <dbReference type="Proteomes" id="UP000029994"/>
    </source>
</evidence>
<sequence>MFLNNFHAEKEIMIDDGGVLTLREYKSKIKNYKLLFSNKKYNFIFNLLRFSPPRDIFPSKRFIYSLFLTWKKVKYR</sequence>
<dbReference type="STRING" id="29495.EA26_01920"/>
<reference evidence="1 2" key="1">
    <citation type="submission" date="2014-04" db="EMBL/GenBank/DDBJ databases">
        <title>Genome sequencing of Vibrio navarrensis strains.</title>
        <authorList>
            <person name="Gladney L.M."/>
            <person name="Katz L.S."/>
            <person name="Marino-Ramirez L."/>
            <person name="Jordan I.K."/>
        </authorList>
    </citation>
    <scope>NUCLEOTIDE SEQUENCE [LARGE SCALE GENOMIC DNA]</scope>
    <source>
        <strain evidence="1 2">ATCC 51183</strain>
    </source>
</reference>
<dbReference type="Proteomes" id="UP000029994">
    <property type="component" value="Unassembled WGS sequence"/>
</dbReference>
<proteinExistence type="predicted"/>
<keyword evidence="2" id="KW-1185">Reference proteome</keyword>